<evidence type="ECO:0000313" key="3">
    <source>
        <dbReference type="RefSeq" id="XP_017771689.1"/>
    </source>
</evidence>
<evidence type="ECO:0000313" key="2">
    <source>
        <dbReference type="Proteomes" id="UP000695000"/>
    </source>
</evidence>
<proteinExistence type="predicted"/>
<dbReference type="RefSeq" id="XP_017771689.1">
    <property type="nucleotide sequence ID" value="XM_017916200.1"/>
</dbReference>
<dbReference type="Proteomes" id="UP000695000">
    <property type="component" value="Unplaced"/>
</dbReference>
<protein>
    <submittedName>
        <fullName evidence="3">Uncharacterized protein LOC108559071 isoform X1</fullName>
    </submittedName>
</protein>
<feature type="region of interest" description="Disordered" evidence="1">
    <location>
        <begin position="350"/>
        <end position="369"/>
    </location>
</feature>
<evidence type="ECO:0000256" key="1">
    <source>
        <dbReference type="SAM" id="MobiDB-lite"/>
    </source>
</evidence>
<feature type="region of interest" description="Disordered" evidence="1">
    <location>
        <begin position="973"/>
        <end position="1023"/>
    </location>
</feature>
<feature type="compositionally biased region" description="Basic residues" evidence="1">
    <location>
        <begin position="1001"/>
        <end position="1011"/>
    </location>
</feature>
<sequence length="1734" mass="197379">MNFTLMSSISPDIKGGYEIIDINAPPIPVDTWNQNIRQELLKATYERLSKTIKLYTKNVTKYAELTQQKKELQEHMIKHMQYFKSQALDLNECTDTEYYELLEDILVTYCKLELDVINRRFKSHKQFVKRNECFLKAAKEKILRAIKTFLNDREKHILHVLLKLKYNTKSEACRRIMSVVYQHVLFTDPKQSFSTEAFCRNYIILMKFMELVPNGDHKHMESLLFKKFHMNASSLMTDKMLNFVLTLKSTSLVELINIKRDVVKRYFKAINKFAYNTVDFTNANSDSIIMDKRVIVITGDSDEDEDCQIGYIEETIKPVDVINLDDDDVTDQPNVPNTPECSTSNTALLNRTHRRRQRPLGDISASELNIGDSDKTKTINVNKSVDTKDNSTQSKTATESLSKENFKLLLDKDVNDMDIKVLESQIQDKLSSKPEDVEVMEVEPSHLKIAMNSKIPEKAFKKPETIIDLIELDDSDDEMDLVETEPKNTQELSKIVDDNVIIDESVSTTDVNKINDVPENNVVTETEVEKELMEVTEPSSREILEEPHTESLHSVIDEDIVMEKEIEVERETIIKLPDENQVQEILHNNDTFTIDETIAEVYSDEAISKETTNTDNQTSENKQFDEENLLETLDNENVTESNTISHENELSNIDSMDIDEETPIEIEAEDTSTNLNEALTSEININNEETVLSESDQICNEKVIQTDDEIINHEFEYNKTPETENISTQVNTDLEDLSSAEFIEDVYQSEGQMLEVCTEDNIEEELQKVLNLGDNIPVTIDENRQEYPEPVPESETQRNLSDNIPVKIDENRQEYPEPVPESVIVMPKEKKVHSVTNIIVTNMQVDPVVEDNGDYRVDENLSANEPLNNNILWNNEPNVQNEISTNKDLSDIIITNVTTLCDKETNKPQVDDVNSVSDEASQLNPKYQYAYGQFTPPFDLSSDTESSSTVVEKESVETQTISAMQKENELLMSEENDVEDESVETITEAPIVQKSSDRKSSLKGKSKRKAKGNSSKPISKMNVLPPRAGYMHKVLASIPASYLTGVESFYDEQFLEKTMDKGVDLPNTANEKVAKTKTKELVDDKTSSKTPPSPSILKTVKKRNSKKASIDMYKEPNDYEAQWNFDTPITQASPSSSTVKKTKAGKKKQQNDEIHDPPKVMLNLSKSNFDLSKVKFQLNAETNETAASQTRKKNIASTAKVEKGPTIYCYGVRQEDLLVFHHKPTIRLEIKSEKQLQFDSCMRKHYTKTSNMKKIELGDCKPSRIPDTEGYLKTHPHPGRVDYSNMLSEQLHDSDDGDRFDSPPILITSSANSPEKALNLTIPSKIDEQELHIEFSNSPKFLHDPKQLEQCLIERNEEVTDHSIDNLLNNNKATFFSDNSNFYTKKILDNTHDAYSASSIAQGDNAKNETIKFHHDDSPRIDKDPNYRKKDNKENEYSGTCYQEIRESTEYPKETYYESAVVSDTLKNYVSNFYPEADDVKEQMIVSTPVPSVSISNITIPAIPVANIPIQNISVPAIPVPNIAVPAVSSSNMPVSKILTTEQAGQSSHLEQISKSAEYMSESEFIDDLKKKYAIESHEVGIFMHHLKETRDLTLPFKKRRLSVTLTEIVPQVKEEISYPATPMISIAEVEAVKADIKRELFIKEGIALVQPANQSVYHANAAVNQYYSSFSPDSIRYIPCSDVYHYNTMMAVPPYPIPNCQEIPANPLPQQQTLYDKSTKNVSRKRKTDSCIY</sequence>
<accession>A0ABM1MAT9</accession>
<feature type="compositionally biased region" description="Basic and acidic residues" evidence="1">
    <location>
        <begin position="1078"/>
        <end position="1087"/>
    </location>
</feature>
<feature type="compositionally biased region" description="Low complexity" evidence="1">
    <location>
        <begin position="941"/>
        <end position="950"/>
    </location>
</feature>
<name>A0ABM1MAT9_NICVS</name>
<keyword evidence="2" id="KW-1185">Reference proteome</keyword>
<organism evidence="2 3">
    <name type="scientific">Nicrophorus vespilloides</name>
    <name type="common">Boreal carrion beetle</name>
    <dbReference type="NCBI Taxonomy" id="110193"/>
    <lineage>
        <taxon>Eukaryota</taxon>
        <taxon>Metazoa</taxon>
        <taxon>Ecdysozoa</taxon>
        <taxon>Arthropoda</taxon>
        <taxon>Hexapoda</taxon>
        <taxon>Insecta</taxon>
        <taxon>Pterygota</taxon>
        <taxon>Neoptera</taxon>
        <taxon>Endopterygota</taxon>
        <taxon>Coleoptera</taxon>
        <taxon>Polyphaga</taxon>
        <taxon>Staphyliniformia</taxon>
        <taxon>Silphidae</taxon>
        <taxon>Nicrophorinae</taxon>
        <taxon>Nicrophorus</taxon>
    </lineage>
</organism>
<dbReference type="GeneID" id="108559071"/>
<gene>
    <name evidence="3" type="primary">LOC108559071</name>
</gene>
<feature type="compositionally biased region" description="Polar residues" evidence="1">
    <location>
        <begin position="1130"/>
        <end position="1139"/>
    </location>
</feature>
<feature type="region of interest" description="Disordered" evidence="1">
    <location>
        <begin position="1130"/>
        <end position="1154"/>
    </location>
</feature>
<feature type="region of interest" description="Disordered" evidence="1">
    <location>
        <begin position="1415"/>
        <end position="1435"/>
    </location>
</feature>
<feature type="region of interest" description="Disordered" evidence="1">
    <location>
        <begin position="1078"/>
        <end position="1097"/>
    </location>
</feature>
<reference evidence="3" key="1">
    <citation type="submission" date="2025-08" db="UniProtKB">
        <authorList>
            <consortium name="RefSeq"/>
        </authorList>
    </citation>
    <scope>IDENTIFICATION</scope>
    <source>
        <tissue evidence="3">Whole Larva</tissue>
    </source>
</reference>
<feature type="region of interest" description="Disordered" evidence="1">
    <location>
        <begin position="938"/>
        <end position="958"/>
    </location>
</feature>
<feature type="compositionally biased region" description="Acidic residues" evidence="1">
    <location>
        <begin position="973"/>
        <end position="983"/>
    </location>
</feature>